<dbReference type="PANTHER" id="PTHR21477:SF13">
    <property type="entry name" value="KIAA0930"/>
    <property type="match status" value="1"/>
</dbReference>
<gene>
    <name evidence="2" type="ORF">ILUMI_01055</name>
</gene>
<organism evidence="2 3">
    <name type="scientific">Ignelater luminosus</name>
    <name type="common">Cucubano</name>
    <name type="synonym">Pyrophorus luminosus</name>
    <dbReference type="NCBI Taxonomy" id="2038154"/>
    <lineage>
        <taxon>Eukaryota</taxon>
        <taxon>Metazoa</taxon>
        <taxon>Ecdysozoa</taxon>
        <taxon>Arthropoda</taxon>
        <taxon>Hexapoda</taxon>
        <taxon>Insecta</taxon>
        <taxon>Pterygota</taxon>
        <taxon>Neoptera</taxon>
        <taxon>Endopterygota</taxon>
        <taxon>Coleoptera</taxon>
        <taxon>Polyphaga</taxon>
        <taxon>Elateriformia</taxon>
        <taxon>Elateroidea</taxon>
        <taxon>Elateridae</taxon>
        <taxon>Agrypninae</taxon>
        <taxon>Pyrophorini</taxon>
        <taxon>Ignelater</taxon>
    </lineage>
</organism>
<dbReference type="Pfam" id="PF09741">
    <property type="entry name" value="DUF2045"/>
    <property type="match status" value="1"/>
</dbReference>
<dbReference type="PANTHER" id="PTHR21477">
    <property type="entry name" value="ZGC:172139"/>
    <property type="match status" value="1"/>
</dbReference>
<dbReference type="EMBL" id="VTPC01000602">
    <property type="protein sequence ID" value="KAF2905118.1"/>
    <property type="molecule type" value="Genomic_DNA"/>
</dbReference>
<dbReference type="AlphaFoldDB" id="A0A8K0DL08"/>
<comment type="caution">
    <text evidence="2">The sequence shown here is derived from an EMBL/GenBank/DDBJ whole genome shotgun (WGS) entry which is preliminary data.</text>
</comment>
<sequence>MAQRMTFGLFSNSASQRCEFVRMKGPQGKGHAEMAVTKPKGSGAETPSSEPGFCATDMWDSDWDEDPEDFFMYRHQRRLSDPSSNLNNFVRGSWKSKLDIKSRSENEGLDCIDNGISEIEAGDVRDVSGPASASKAGCCGCFQRQKRESIALSEMYCRACSSPEACAQRAPLGPLDDQCMCNTHKINSLLNQSEYELGKEQTKAKNQKKIRDLRDNANFTEFEFADDAISLNGDACEDRPPSRTSINSAKSFKETTFTENPYINVNGKEELPCAQEIRKYPISNDVSVLPNKQNEFNSDLDKVTNAKDNVKIVSNDNINIYIDKEPLNFDSNYNKLVYNKLHRYCTLPKQKFRHKTLYRPIVIPPHRITPDGTHIFYWCDLPRKTELDDGAYNPLWTMRGFTQTFHFWKENKRAQSAPLNAFLTYVTLPWWSIAKDILDHRESPILTF</sequence>
<dbReference type="Proteomes" id="UP000801492">
    <property type="component" value="Unassembled WGS sequence"/>
</dbReference>
<protein>
    <submittedName>
        <fullName evidence="2">Uncharacterized protein</fullName>
    </submittedName>
</protein>
<evidence type="ECO:0000256" key="1">
    <source>
        <dbReference type="SAM" id="MobiDB-lite"/>
    </source>
</evidence>
<proteinExistence type="predicted"/>
<keyword evidence="3" id="KW-1185">Reference proteome</keyword>
<feature type="region of interest" description="Disordered" evidence="1">
    <location>
        <begin position="25"/>
        <end position="50"/>
    </location>
</feature>
<evidence type="ECO:0000313" key="2">
    <source>
        <dbReference type="EMBL" id="KAF2905118.1"/>
    </source>
</evidence>
<reference evidence="2" key="1">
    <citation type="submission" date="2019-08" db="EMBL/GenBank/DDBJ databases">
        <title>The genome of the North American firefly Photinus pyralis.</title>
        <authorList>
            <consortium name="Photinus pyralis genome working group"/>
            <person name="Fallon T.R."/>
            <person name="Sander Lower S.E."/>
            <person name="Weng J.-K."/>
        </authorList>
    </citation>
    <scope>NUCLEOTIDE SEQUENCE</scope>
    <source>
        <strain evidence="2">TRF0915ILg1</strain>
        <tissue evidence="2">Whole body</tissue>
    </source>
</reference>
<accession>A0A8K0DL08</accession>
<dbReference type="InterPro" id="IPR019141">
    <property type="entry name" value="DUF2045"/>
</dbReference>
<evidence type="ECO:0000313" key="3">
    <source>
        <dbReference type="Proteomes" id="UP000801492"/>
    </source>
</evidence>
<name>A0A8K0DL08_IGNLU</name>
<dbReference type="OrthoDB" id="1906921at2759"/>